<organism evidence="1 2">
    <name type="scientific">Artomyces pyxidatus</name>
    <dbReference type="NCBI Taxonomy" id="48021"/>
    <lineage>
        <taxon>Eukaryota</taxon>
        <taxon>Fungi</taxon>
        <taxon>Dikarya</taxon>
        <taxon>Basidiomycota</taxon>
        <taxon>Agaricomycotina</taxon>
        <taxon>Agaricomycetes</taxon>
        <taxon>Russulales</taxon>
        <taxon>Auriscalpiaceae</taxon>
        <taxon>Artomyces</taxon>
    </lineage>
</organism>
<name>A0ACB8TBC1_9AGAM</name>
<sequence>MYVQASSKLCWQSRADALTALLVYLSLAALVFAAWNIGSSKATGVYGQSPCVPIRASDAERTSF</sequence>
<accession>A0ACB8TBC1</accession>
<dbReference type="EMBL" id="MU277195">
    <property type="protein sequence ID" value="KAI0065471.1"/>
    <property type="molecule type" value="Genomic_DNA"/>
</dbReference>
<evidence type="ECO:0000313" key="1">
    <source>
        <dbReference type="EMBL" id="KAI0065471.1"/>
    </source>
</evidence>
<proteinExistence type="predicted"/>
<gene>
    <name evidence="1" type="ORF">BV25DRAFT_1821876</name>
</gene>
<comment type="caution">
    <text evidence="1">The sequence shown here is derived from an EMBL/GenBank/DDBJ whole genome shotgun (WGS) entry which is preliminary data.</text>
</comment>
<evidence type="ECO:0000313" key="2">
    <source>
        <dbReference type="Proteomes" id="UP000814140"/>
    </source>
</evidence>
<reference evidence="1" key="2">
    <citation type="journal article" date="2022" name="New Phytol.">
        <title>Evolutionary transition to the ectomycorrhizal habit in the genomes of a hyperdiverse lineage of mushroom-forming fungi.</title>
        <authorList>
            <person name="Looney B."/>
            <person name="Miyauchi S."/>
            <person name="Morin E."/>
            <person name="Drula E."/>
            <person name="Courty P.E."/>
            <person name="Kohler A."/>
            <person name="Kuo A."/>
            <person name="LaButti K."/>
            <person name="Pangilinan J."/>
            <person name="Lipzen A."/>
            <person name="Riley R."/>
            <person name="Andreopoulos W."/>
            <person name="He G."/>
            <person name="Johnson J."/>
            <person name="Nolan M."/>
            <person name="Tritt A."/>
            <person name="Barry K.W."/>
            <person name="Grigoriev I.V."/>
            <person name="Nagy L.G."/>
            <person name="Hibbett D."/>
            <person name="Henrissat B."/>
            <person name="Matheny P.B."/>
            <person name="Labbe J."/>
            <person name="Martin F.M."/>
        </authorList>
    </citation>
    <scope>NUCLEOTIDE SEQUENCE</scope>
    <source>
        <strain evidence="1">HHB10654</strain>
    </source>
</reference>
<reference evidence="1" key="1">
    <citation type="submission" date="2021-03" db="EMBL/GenBank/DDBJ databases">
        <authorList>
            <consortium name="DOE Joint Genome Institute"/>
            <person name="Ahrendt S."/>
            <person name="Looney B.P."/>
            <person name="Miyauchi S."/>
            <person name="Morin E."/>
            <person name="Drula E."/>
            <person name="Courty P.E."/>
            <person name="Chicoki N."/>
            <person name="Fauchery L."/>
            <person name="Kohler A."/>
            <person name="Kuo A."/>
            <person name="Labutti K."/>
            <person name="Pangilinan J."/>
            <person name="Lipzen A."/>
            <person name="Riley R."/>
            <person name="Andreopoulos W."/>
            <person name="He G."/>
            <person name="Johnson J."/>
            <person name="Barry K.W."/>
            <person name="Grigoriev I.V."/>
            <person name="Nagy L."/>
            <person name="Hibbett D."/>
            <person name="Henrissat B."/>
            <person name="Matheny P.B."/>
            <person name="Labbe J."/>
            <person name="Martin F."/>
        </authorList>
    </citation>
    <scope>NUCLEOTIDE SEQUENCE</scope>
    <source>
        <strain evidence="1">HHB10654</strain>
    </source>
</reference>
<keyword evidence="2" id="KW-1185">Reference proteome</keyword>
<dbReference type="Proteomes" id="UP000814140">
    <property type="component" value="Unassembled WGS sequence"/>
</dbReference>
<protein>
    <submittedName>
        <fullName evidence="1">Uncharacterized protein</fullName>
    </submittedName>
</protein>